<reference evidence="3 4" key="1">
    <citation type="submission" date="2024-09" db="EMBL/GenBank/DDBJ databases">
        <authorList>
            <person name="Sun Q."/>
            <person name="Mori K."/>
        </authorList>
    </citation>
    <scope>NUCLEOTIDE SEQUENCE [LARGE SCALE GENOMIC DNA]</scope>
    <source>
        <strain evidence="3 4">NCAIM B.02604</strain>
    </source>
</reference>
<dbReference type="SUPFAM" id="SSF53474">
    <property type="entry name" value="alpha/beta-Hydrolases"/>
    <property type="match status" value="1"/>
</dbReference>
<dbReference type="Pfam" id="PF00326">
    <property type="entry name" value="Peptidase_S9"/>
    <property type="match status" value="1"/>
</dbReference>
<evidence type="ECO:0000256" key="1">
    <source>
        <dbReference type="SAM" id="Phobius"/>
    </source>
</evidence>
<proteinExistence type="predicted"/>
<dbReference type="EC" id="3.4.-.-" evidence="3"/>
<dbReference type="Gene3D" id="3.40.50.1820">
    <property type="entry name" value="alpha/beta hydrolase"/>
    <property type="match status" value="1"/>
</dbReference>
<comment type="caution">
    <text evidence="3">The sequence shown here is derived from an EMBL/GenBank/DDBJ whole genome shotgun (WGS) entry which is preliminary data.</text>
</comment>
<evidence type="ECO:0000313" key="4">
    <source>
        <dbReference type="Proteomes" id="UP001589862"/>
    </source>
</evidence>
<evidence type="ECO:0000259" key="2">
    <source>
        <dbReference type="Pfam" id="PF00326"/>
    </source>
</evidence>
<keyword evidence="4" id="KW-1185">Reference proteome</keyword>
<keyword evidence="1" id="KW-1133">Transmembrane helix</keyword>
<gene>
    <name evidence="3" type="ORF">ACFFFR_00655</name>
</gene>
<dbReference type="EMBL" id="JBHLUB010000001">
    <property type="protein sequence ID" value="MFC0580902.1"/>
    <property type="molecule type" value="Genomic_DNA"/>
</dbReference>
<organism evidence="3 4">
    <name type="scientific">Micrococcoides hystricis</name>
    <dbReference type="NCBI Taxonomy" id="1572761"/>
    <lineage>
        <taxon>Bacteria</taxon>
        <taxon>Bacillati</taxon>
        <taxon>Actinomycetota</taxon>
        <taxon>Actinomycetes</taxon>
        <taxon>Micrococcales</taxon>
        <taxon>Micrococcaceae</taxon>
        <taxon>Micrococcoides</taxon>
    </lineage>
</organism>
<dbReference type="Proteomes" id="UP001589862">
    <property type="component" value="Unassembled WGS sequence"/>
</dbReference>
<evidence type="ECO:0000313" key="3">
    <source>
        <dbReference type="EMBL" id="MFC0580902.1"/>
    </source>
</evidence>
<dbReference type="GO" id="GO:0016787">
    <property type="term" value="F:hydrolase activity"/>
    <property type="evidence" value="ECO:0007669"/>
    <property type="project" value="UniProtKB-KW"/>
</dbReference>
<keyword evidence="1" id="KW-0812">Transmembrane</keyword>
<accession>A0ABV6P6Z6</accession>
<name>A0ABV6P6Z6_9MICC</name>
<keyword evidence="1" id="KW-0472">Membrane</keyword>
<protein>
    <submittedName>
        <fullName evidence="3">Alpha/beta hydrolase family protein</fullName>
        <ecNumber evidence="3">3.4.-.-</ecNumber>
    </submittedName>
</protein>
<dbReference type="RefSeq" id="WP_377457306.1">
    <property type="nucleotide sequence ID" value="NZ_JBHLUB010000001.1"/>
</dbReference>
<feature type="transmembrane region" description="Helical" evidence="1">
    <location>
        <begin position="20"/>
        <end position="47"/>
    </location>
</feature>
<sequence>MRDRNSVGKRVKKTATTASWAVAGAGVGIAAGSVVAAAASGVAGYFARQVVVPVRTPEEALEIYSLFQGPSGLEIILPMTPETLMPGLYSLSFAGGEGMARIGEITSSNPADGTVSRRVEKIYSGDLNSAVRGRWTGMCYAHPNDFGFSPTEITLETELGPAPAWYVPAKPDAPSKRWAIMVHGRGPKRNEGIRALPVTHGLGMDSLLISYRNDGQAPDAPDGRYGLGSTEWRDVETAMAYAVAAGAEEIILFGWSMGGAICLQANDLSPLSTYISGLVLDGPVVDWLDVLAHQSKAYRLPGPISTLGQWMMTHPAGRWITGLAAPVDFTRMNWVSRADQLRTRTLIVHSLEDDFVPVKPAFALAAKNPQFVTLVPFARGRHTQEWNYDREKWEHVVRGWLSDVFDSPKPGRLPISA</sequence>
<dbReference type="InterPro" id="IPR001375">
    <property type="entry name" value="Peptidase_S9_cat"/>
</dbReference>
<dbReference type="InterPro" id="IPR029058">
    <property type="entry name" value="AB_hydrolase_fold"/>
</dbReference>
<keyword evidence="3" id="KW-0378">Hydrolase</keyword>
<feature type="domain" description="Peptidase S9 prolyl oligopeptidase catalytic" evidence="2">
    <location>
        <begin position="224"/>
        <end position="367"/>
    </location>
</feature>